<organism evidence="1 2">
    <name type="scientific">Lactobacillus helveticus</name>
    <name type="common">Lactobacillus suntoryeus</name>
    <dbReference type="NCBI Taxonomy" id="1587"/>
    <lineage>
        <taxon>Bacteria</taxon>
        <taxon>Bacillati</taxon>
        <taxon>Bacillota</taxon>
        <taxon>Bacilli</taxon>
        <taxon>Lactobacillales</taxon>
        <taxon>Lactobacillaceae</taxon>
        <taxon>Lactobacillus</taxon>
    </lineage>
</organism>
<dbReference type="Proteomes" id="UP000601587">
    <property type="component" value="Unassembled WGS sequence"/>
</dbReference>
<evidence type="ECO:0000313" key="2">
    <source>
        <dbReference type="Proteomes" id="UP000601587"/>
    </source>
</evidence>
<accession>A0A9Q5G8H1</accession>
<name>A0A9Q5G8H1_LACHE</name>
<dbReference type="AlphaFoldDB" id="A0A9Q5G8H1"/>
<dbReference type="EMBL" id="WCGB01000057">
    <property type="protein sequence ID" value="NRN92300.1"/>
    <property type="molecule type" value="Genomic_DNA"/>
</dbReference>
<reference evidence="1" key="1">
    <citation type="submission" date="2019-09" db="EMBL/GenBank/DDBJ databases">
        <title>Comparative genomic analysis of Lactobacillus helveticus.</title>
        <authorList>
            <person name="Zhang H."/>
            <person name="Chen Y."/>
            <person name="Zhong Z."/>
        </authorList>
    </citation>
    <scope>NUCLEOTIDE SEQUENCE</scope>
    <source>
        <strain evidence="1">IMAU50013</strain>
    </source>
</reference>
<gene>
    <name evidence="1" type="ORF">IMAU50013_01866</name>
</gene>
<comment type="caution">
    <text evidence="1">The sequence shown here is derived from an EMBL/GenBank/DDBJ whole genome shotgun (WGS) entry which is preliminary data.</text>
</comment>
<dbReference type="RefSeq" id="WP_217268574.1">
    <property type="nucleotide sequence ID" value="NZ_CP012381.1"/>
</dbReference>
<evidence type="ECO:0000313" key="1">
    <source>
        <dbReference type="EMBL" id="NRN92300.1"/>
    </source>
</evidence>
<proteinExistence type="predicted"/>
<protein>
    <recommendedName>
        <fullName evidence="3">GNAT family acetyltransferase</fullName>
    </recommendedName>
</protein>
<sequence>MTITVYKIDHETYQVRKDNELLGTIKTYRNLYHDTCIYLKIKLKVYPANFPFDAILQQESKPLELLTDSKNKNLIEFLIHNGFQCKRHCFTPTVSKNYLKHSLTSDLTIQPFTQVDPKYLECCDLLYRYYKKTHATVAPLTANYATFIDEVPTKTGFYNLNQKNEIENVVFTENNEIAYICSINHKNCEAFIQATLRKIFSKYNEIFFEADDTDWAATLLLDQFNFNKNESFNTYIYD</sequence>
<evidence type="ECO:0008006" key="3">
    <source>
        <dbReference type="Google" id="ProtNLM"/>
    </source>
</evidence>